<proteinExistence type="predicted"/>
<name>A0A6J4KQM3_9BACT</name>
<accession>A0A6J4KQM3</accession>
<dbReference type="AlphaFoldDB" id="A0A6J4KQM3"/>
<sequence length="58" mass="6643">MNDKQLAKLIKQNAAKAAAKTSKVRPAKAYDATLPTRDEDDADVERTQMFKEMKKREF</sequence>
<evidence type="ECO:0000313" key="1">
    <source>
        <dbReference type="EMBL" id="CAA9310817.1"/>
    </source>
</evidence>
<dbReference type="EMBL" id="CADCTX010000279">
    <property type="protein sequence ID" value="CAA9310817.1"/>
    <property type="molecule type" value="Genomic_DNA"/>
</dbReference>
<gene>
    <name evidence="1" type="ORF">AVDCRST_MAG40-961</name>
</gene>
<organism evidence="1">
    <name type="scientific">uncultured Gemmatimonadaceae bacterium</name>
    <dbReference type="NCBI Taxonomy" id="246130"/>
    <lineage>
        <taxon>Bacteria</taxon>
        <taxon>Pseudomonadati</taxon>
        <taxon>Gemmatimonadota</taxon>
        <taxon>Gemmatimonadia</taxon>
        <taxon>Gemmatimonadales</taxon>
        <taxon>Gemmatimonadaceae</taxon>
        <taxon>environmental samples</taxon>
    </lineage>
</organism>
<protein>
    <submittedName>
        <fullName evidence="1">Uncharacterized protein</fullName>
    </submittedName>
</protein>
<reference evidence="1" key="1">
    <citation type="submission" date="2020-02" db="EMBL/GenBank/DDBJ databases">
        <authorList>
            <person name="Meier V. D."/>
        </authorList>
    </citation>
    <scope>NUCLEOTIDE SEQUENCE</scope>
    <source>
        <strain evidence="1">AVDCRST_MAG40</strain>
    </source>
</reference>